<dbReference type="Pfam" id="PF10066">
    <property type="entry name" value="DUF2304"/>
    <property type="match status" value="1"/>
</dbReference>
<feature type="transmembrane region" description="Helical" evidence="1">
    <location>
        <begin position="36"/>
        <end position="58"/>
    </location>
</feature>
<sequence>MSPGARIFIICLGIFIFGLVFELVRRKSFREELSILWFAVAVCIIMGAFSDILINPLAQMLGIGYPPIMVLVLLVVLLILSLLYFSVVISDMKGRLKELTQKTAFLEYELKSVKKASNKKTHKL</sequence>
<name>A0ABS6S4X1_9BACT</name>
<dbReference type="Proteomes" id="UP001196980">
    <property type="component" value="Unassembled WGS sequence"/>
</dbReference>
<evidence type="ECO:0000313" key="2">
    <source>
        <dbReference type="EMBL" id="MBV6343503.1"/>
    </source>
</evidence>
<dbReference type="InterPro" id="IPR019277">
    <property type="entry name" value="DUF2304"/>
</dbReference>
<keyword evidence="1" id="KW-0472">Membrane</keyword>
<feature type="transmembrane region" description="Helical" evidence="1">
    <location>
        <begin position="64"/>
        <end position="87"/>
    </location>
</feature>
<keyword evidence="3" id="KW-1185">Reference proteome</keyword>
<evidence type="ECO:0000256" key="1">
    <source>
        <dbReference type="SAM" id="Phobius"/>
    </source>
</evidence>
<organism evidence="2 3">
    <name type="scientific">Candidatus Magnetobacterium casense</name>
    <dbReference type="NCBI Taxonomy" id="1455061"/>
    <lineage>
        <taxon>Bacteria</taxon>
        <taxon>Pseudomonadati</taxon>
        <taxon>Nitrospirota</taxon>
        <taxon>Thermodesulfovibrionia</taxon>
        <taxon>Thermodesulfovibrionales</taxon>
        <taxon>Candidatus Magnetobacteriaceae</taxon>
        <taxon>Candidatus Magnetobacterium</taxon>
    </lineage>
</organism>
<dbReference type="EMBL" id="JABXWD010000626">
    <property type="protein sequence ID" value="MBV6343503.1"/>
    <property type="molecule type" value="Genomic_DNA"/>
</dbReference>
<reference evidence="2 3" key="1">
    <citation type="journal article" date="2020" name="J Geophys Res Biogeosci">
        <title>Magnetotaxis as an Adaptation to Enable Bacterial Shuttling of Microbial Sulfur and Sulfur Cycling Across Aquatic Oxic#Anoxic Interfaces.</title>
        <authorList>
            <person name="Li J."/>
            <person name="Liu P."/>
            <person name="Wang J."/>
            <person name="Roberts A.P."/>
            <person name="Pan Y."/>
        </authorList>
    </citation>
    <scope>NUCLEOTIDE SEQUENCE [LARGE SCALE GENOMIC DNA]</scope>
    <source>
        <strain evidence="2 3">MYR-1_YQ</strain>
    </source>
</reference>
<proteinExistence type="predicted"/>
<protein>
    <submittedName>
        <fullName evidence="2">DUF2304 domain-containing protein</fullName>
    </submittedName>
</protein>
<gene>
    <name evidence="2" type="ORF">HWQ67_18170</name>
</gene>
<evidence type="ECO:0000313" key="3">
    <source>
        <dbReference type="Proteomes" id="UP001196980"/>
    </source>
</evidence>
<keyword evidence="1" id="KW-0812">Transmembrane</keyword>
<dbReference type="RefSeq" id="WP_218254117.1">
    <property type="nucleotide sequence ID" value="NZ_JABXWD010000626.1"/>
</dbReference>
<accession>A0ABS6S4X1</accession>
<comment type="caution">
    <text evidence="2">The sequence shown here is derived from an EMBL/GenBank/DDBJ whole genome shotgun (WGS) entry which is preliminary data.</text>
</comment>
<keyword evidence="1" id="KW-1133">Transmembrane helix</keyword>
<feature type="transmembrane region" description="Helical" evidence="1">
    <location>
        <begin position="6"/>
        <end position="24"/>
    </location>
</feature>